<gene>
    <name evidence="5" type="ORF">MMF94_27580</name>
</gene>
<dbReference type="InterPro" id="IPR018060">
    <property type="entry name" value="HTH_AraC"/>
</dbReference>
<dbReference type="PANTHER" id="PTHR46796:SF15">
    <property type="entry name" value="BLL1074 PROTEIN"/>
    <property type="match status" value="1"/>
</dbReference>
<dbReference type="RefSeq" id="WP_241040115.1">
    <property type="nucleotide sequence ID" value="NZ_BAAAJF010000045.1"/>
</dbReference>
<keyword evidence="6" id="KW-1185">Reference proteome</keyword>
<evidence type="ECO:0000313" key="5">
    <source>
        <dbReference type="EMBL" id="MCH6169477.1"/>
    </source>
</evidence>
<organism evidence="5 6">
    <name type="scientific">Pseudonocardia alaniniphila</name>
    <dbReference type="NCBI Taxonomy" id="75291"/>
    <lineage>
        <taxon>Bacteria</taxon>
        <taxon>Bacillati</taxon>
        <taxon>Actinomycetota</taxon>
        <taxon>Actinomycetes</taxon>
        <taxon>Pseudonocardiales</taxon>
        <taxon>Pseudonocardiaceae</taxon>
        <taxon>Pseudonocardia</taxon>
    </lineage>
</organism>
<dbReference type="Proteomes" id="UP001299970">
    <property type="component" value="Unassembled WGS sequence"/>
</dbReference>
<accession>A0ABS9TLR4</accession>
<dbReference type="InterPro" id="IPR050204">
    <property type="entry name" value="AraC_XylS_family_regulators"/>
</dbReference>
<sequence length="287" mass="30859">MAASIGASAGDVQRAPAPGSWRMCARRPAVPVRPYVSGYAGYRTEASPRSVHQGVASPHLTFVLCLDGKVEMVANPDRSKPPGAFVAMVAGLHQQPAEIAHGDPQTGLQLRLTWRGTRALFGVPAGELAGDVVDLEALLGRRTEPLLARLAAATGWAERFALLDTEFAALTARGSGDRGVLPEVGYAWDRLEESGGNLRISELAREVGWSRRHLGEKFRVETGLSPKTAARVIRFERACDRLRGPRRPSLAAVAADAGYVDQAHLSRDFRDLAGTTATAWLAERQAH</sequence>
<dbReference type="SMART" id="SM00342">
    <property type="entry name" value="HTH_ARAC"/>
    <property type="match status" value="1"/>
</dbReference>
<dbReference type="PANTHER" id="PTHR46796">
    <property type="entry name" value="HTH-TYPE TRANSCRIPTIONAL ACTIVATOR RHAS-RELATED"/>
    <property type="match status" value="1"/>
</dbReference>
<dbReference type="PROSITE" id="PS01124">
    <property type="entry name" value="HTH_ARAC_FAMILY_2"/>
    <property type="match status" value="1"/>
</dbReference>
<keyword evidence="3" id="KW-0804">Transcription</keyword>
<name>A0ABS9TLR4_9PSEU</name>
<evidence type="ECO:0000256" key="2">
    <source>
        <dbReference type="ARBA" id="ARBA00023125"/>
    </source>
</evidence>
<reference evidence="5 6" key="1">
    <citation type="submission" date="2022-03" db="EMBL/GenBank/DDBJ databases">
        <title>Pseudonocardia alaer sp. nov., a novel actinomycete isolated from reed forest soil.</title>
        <authorList>
            <person name="Wang L."/>
        </authorList>
    </citation>
    <scope>NUCLEOTIDE SEQUENCE [LARGE SCALE GENOMIC DNA]</scope>
    <source>
        <strain evidence="5 6">Y-16303</strain>
    </source>
</reference>
<feature type="domain" description="HTH araC/xylS-type" evidence="4">
    <location>
        <begin position="181"/>
        <end position="283"/>
    </location>
</feature>
<evidence type="ECO:0000256" key="3">
    <source>
        <dbReference type="ARBA" id="ARBA00023163"/>
    </source>
</evidence>
<dbReference type="Pfam" id="PF12833">
    <property type="entry name" value="HTH_18"/>
    <property type="match status" value="1"/>
</dbReference>
<evidence type="ECO:0000256" key="1">
    <source>
        <dbReference type="ARBA" id="ARBA00023015"/>
    </source>
</evidence>
<evidence type="ECO:0000259" key="4">
    <source>
        <dbReference type="PROSITE" id="PS01124"/>
    </source>
</evidence>
<protein>
    <submittedName>
        <fullName evidence="5">Helix-turn-helix domain-containing protein</fullName>
    </submittedName>
</protein>
<proteinExistence type="predicted"/>
<keyword evidence="1" id="KW-0805">Transcription regulation</keyword>
<dbReference type="EMBL" id="JAKXMK010000025">
    <property type="protein sequence ID" value="MCH6169477.1"/>
    <property type="molecule type" value="Genomic_DNA"/>
</dbReference>
<evidence type="ECO:0000313" key="6">
    <source>
        <dbReference type="Proteomes" id="UP001299970"/>
    </source>
</evidence>
<keyword evidence="2" id="KW-0238">DNA-binding</keyword>
<comment type="caution">
    <text evidence="5">The sequence shown here is derived from an EMBL/GenBank/DDBJ whole genome shotgun (WGS) entry which is preliminary data.</text>
</comment>
<dbReference type="Gene3D" id="1.10.10.60">
    <property type="entry name" value="Homeodomain-like"/>
    <property type="match status" value="1"/>
</dbReference>